<dbReference type="InterPro" id="IPR001584">
    <property type="entry name" value="Integrase_cat-core"/>
</dbReference>
<dbReference type="SUPFAM" id="SSF53098">
    <property type="entry name" value="Ribonuclease H-like"/>
    <property type="match status" value="1"/>
</dbReference>
<accession>A0A3B0ZIA2</accession>
<dbReference type="InterPro" id="IPR048020">
    <property type="entry name" value="Transpos_IS3"/>
</dbReference>
<name>A0A3B0ZIA2_9ZZZZ</name>
<sequence>LKRQGVAVGKKRVERLMQARSLRGRVFSVTKRMPNYKGYIKRGDNLRLHQPEPTKKNQVWVSDITYLKVRDTYKYLTVIMDLYSRRILNWSLTSSRTTLEPSNVLKRAIHERQPDEGLIFHTDRGIEFTGKDFRKVLKKYHIKASVNRLGYCTDNGHMESYFHSLKAELIRGRKFNSMDDLRYALNSYINHFYNKKRLHSGIGYCSPIEYEKIAA</sequence>
<dbReference type="InterPro" id="IPR050900">
    <property type="entry name" value="Transposase_IS3/IS150/IS904"/>
</dbReference>
<dbReference type="PROSITE" id="PS50994">
    <property type="entry name" value="INTEGRASE"/>
    <property type="match status" value="1"/>
</dbReference>
<protein>
    <submittedName>
        <fullName evidence="2">Mobile element protein</fullName>
    </submittedName>
</protein>
<dbReference type="Pfam" id="PF13333">
    <property type="entry name" value="rve_2"/>
    <property type="match status" value="1"/>
</dbReference>
<dbReference type="InterPro" id="IPR036397">
    <property type="entry name" value="RNaseH_sf"/>
</dbReference>
<dbReference type="PANTHER" id="PTHR46889:SF4">
    <property type="entry name" value="TRANSPOSASE INSO FOR INSERTION SEQUENCE ELEMENT IS911B-RELATED"/>
    <property type="match status" value="1"/>
</dbReference>
<proteinExistence type="predicted"/>
<dbReference type="GO" id="GO:0003676">
    <property type="term" value="F:nucleic acid binding"/>
    <property type="evidence" value="ECO:0007669"/>
    <property type="project" value="InterPro"/>
</dbReference>
<dbReference type="GO" id="GO:0015074">
    <property type="term" value="P:DNA integration"/>
    <property type="evidence" value="ECO:0007669"/>
    <property type="project" value="InterPro"/>
</dbReference>
<feature type="domain" description="Integrase catalytic" evidence="1">
    <location>
        <begin position="47"/>
        <end position="215"/>
    </location>
</feature>
<dbReference type="InterPro" id="IPR012337">
    <property type="entry name" value="RNaseH-like_sf"/>
</dbReference>
<dbReference type="Pfam" id="PF00665">
    <property type="entry name" value="rve"/>
    <property type="match status" value="1"/>
</dbReference>
<evidence type="ECO:0000259" key="1">
    <source>
        <dbReference type="PROSITE" id="PS50994"/>
    </source>
</evidence>
<organism evidence="2">
    <name type="scientific">hydrothermal vent metagenome</name>
    <dbReference type="NCBI Taxonomy" id="652676"/>
    <lineage>
        <taxon>unclassified sequences</taxon>
        <taxon>metagenomes</taxon>
        <taxon>ecological metagenomes</taxon>
    </lineage>
</organism>
<dbReference type="EMBL" id="UOFT01000032">
    <property type="protein sequence ID" value="VAW93218.1"/>
    <property type="molecule type" value="Genomic_DNA"/>
</dbReference>
<dbReference type="PANTHER" id="PTHR46889">
    <property type="entry name" value="TRANSPOSASE INSF FOR INSERTION SEQUENCE IS3B-RELATED"/>
    <property type="match status" value="1"/>
</dbReference>
<dbReference type="AlphaFoldDB" id="A0A3B0ZIA2"/>
<feature type="non-terminal residue" evidence="2">
    <location>
        <position position="1"/>
    </location>
</feature>
<dbReference type="Gene3D" id="3.30.420.10">
    <property type="entry name" value="Ribonuclease H-like superfamily/Ribonuclease H"/>
    <property type="match status" value="1"/>
</dbReference>
<dbReference type="NCBIfam" id="NF033516">
    <property type="entry name" value="transpos_IS3"/>
    <property type="match status" value="1"/>
</dbReference>
<evidence type="ECO:0000313" key="2">
    <source>
        <dbReference type="EMBL" id="VAW93218.1"/>
    </source>
</evidence>
<gene>
    <name evidence="2" type="ORF">MNBD_GAMMA23-508</name>
</gene>
<reference evidence="2" key="1">
    <citation type="submission" date="2018-06" db="EMBL/GenBank/DDBJ databases">
        <authorList>
            <person name="Zhirakovskaya E."/>
        </authorList>
    </citation>
    <scope>NUCLEOTIDE SEQUENCE</scope>
</reference>